<dbReference type="Pfam" id="PF00249">
    <property type="entry name" value="Myb_DNA-binding"/>
    <property type="match status" value="2"/>
</dbReference>
<feature type="domain" description="Myb-like" evidence="3">
    <location>
        <begin position="182"/>
        <end position="237"/>
    </location>
</feature>
<dbReference type="EMBL" id="LN891112">
    <property type="protein sequence ID" value="CUS08823.1"/>
    <property type="molecule type" value="Genomic_DNA"/>
</dbReference>
<evidence type="ECO:0000259" key="4">
    <source>
        <dbReference type="PROSITE" id="PS51294"/>
    </source>
</evidence>
<evidence type="ECO:0000313" key="5">
    <source>
        <dbReference type="EMBL" id="CUS08823.1"/>
    </source>
</evidence>
<feature type="compositionally biased region" description="Polar residues" evidence="2">
    <location>
        <begin position="171"/>
        <end position="180"/>
    </location>
</feature>
<feature type="compositionally biased region" description="Basic and acidic residues" evidence="2">
    <location>
        <begin position="122"/>
        <end position="140"/>
    </location>
</feature>
<feature type="region of interest" description="Disordered" evidence="2">
    <location>
        <begin position="511"/>
        <end position="588"/>
    </location>
</feature>
<dbReference type="Proteomes" id="UP001412239">
    <property type="component" value="Unassembled WGS sequence"/>
</dbReference>
<keyword evidence="1" id="KW-0539">Nucleus</keyword>
<evidence type="ECO:0000256" key="1">
    <source>
        <dbReference type="ARBA" id="ARBA00023242"/>
    </source>
</evidence>
<feature type="compositionally biased region" description="Polar residues" evidence="2">
    <location>
        <begin position="541"/>
        <end position="557"/>
    </location>
</feature>
<proteinExistence type="predicted"/>
<keyword evidence="6" id="KW-1185">Reference proteome</keyword>
<feature type="region of interest" description="Disordered" evidence="2">
    <location>
        <begin position="1"/>
        <end position="193"/>
    </location>
</feature>
<feature type="region of interest" description="Disordered" evidence="2">
    <location>
        <begin position="242"/>
        <end position="290"/>
    </location>
</feature>
<feature type="compositionally biased region" description="Basic and acidic residues" evidence="2">
    <location>
        <begin position="558"/>
        <end position="570"/>
    </location>
</feature>
<evidence type="ECO:0008006" key="7">
    <source>
        <dbReference type="Google" id="ProtNLM"/>
    </source>
</evidence>
<feature type="compositionally biased region" description="Basic and acidic residues" evidence="2">
    <location>
        <begin position="352"/>
        <end position="369"/>
    </location>
</feature>
<evidence type="ECO:0000256" key="2">
    <source>
        <dbReference type="SAM" id="MobiDB-lite"/>
    </source>
</evidence>
<feature type="region of interest" description="Disordered" evidence="2">
    <location>
        <begin position="434"/>
        <end position="463"/>
    </location>
</feature>
<feature type="compositionally biased region" description="Polar residues" evidence="2">
    <location>
        <begin position="93"/>
        <end position="109"/>
    </location>
</feature>
<dbReference type="AlphaFoldDB" id="A0A292PQS4"/>
<dbReference type="PANTHER" id="PTHR46734">
    <property type="entry name" value="TELOMERIC REPEAT-BINDING FACTOR 1 TERF1"/>
    <property type="match status" value="1"/>
</dbReference>
<dbReference type="InterPro" id="IPR017930">
    <property type="entry name" value="Myb_dom"/>
</dbReference>
<dbReference type="InterPro" id="IPR052450">
    <property type="entry name" value="TRBD-Containing_Protein"/>
</dbReference>
<feature type="compositionally biased region" description="Low complexity" evidence="2">
    <location>
        <begin position="40"/>
        <end position="53"/>
    </location>
</feature>
<evidence type="ECO:0000313" key="6">
    <source>
        <dbReference type="Proteomes" id="UP001412239"/>
    </source>
</evidence>
<dbReference type="InterPro" id="IPR009057">
    <property type="entry name" value="Homeodomain-like_sf"/>
</dbReference>
<reference evidence="5" key="1">
    <citation type="submission" date="2015-10" db="EMBL/GenBank/DDBJ databases">
        <authorList>
            <person name="Regsiter A."/>
            <person name="william w."/>
        </authorList>
    </citation>
    <scope>NUCLEOTIDE SEQUENCE</scope>
    <source>
        <strain evidence="5">Montdore</strain>
    </source>
</reference>
<dbReference type="SMART" id="SM00717">
    <property type="entry name" value="SANT"/>
    <property type="match status" value="2"/>
</dbReference>
<accession>A0A292PQS4</accession>
<feature type="compositionally biased region" description="Polar residues" evidence="2">
    <location>
        <begin position="442"/>
        <end position="452"/>
    </location>
</feature>
<feature type="compositionally biased region" description="Low complexity" evidence="2">
    <location>
        <begin position="60"/>
        <end position="82"/>
    </location>
</feature>
<sequence length="588" mass="64833">MDMTRHLLAALNLPPIRDVPPFPLGSDTQPRDRPLPLEPSASQDAYSSSQYQQGRREPNQQQSQPQAQQPPQQQQQQQQQPPHLQLHSRESPNDPSRQETQAEPVQNSIDVRMIATKSTPTPKEKEKSKDKAKSNSDRQDQITTPGGRSYPTLLPSAMPPSEVRTPKSGAGNKNSTPGEKSSNRRVRRKWTEEETNDLIKGCHTHGVGNWKKVLEDPRFHFNGRSSVDLKDRFRTCFPKEYRKPNDLESEEDAEPVPGPAPEGDTIVLAPLPPKTPKVEGEKGRKKTTKTELHHVEVLEKLGVPNSFPKVQRRERREFTAEEDARLLHGFNIHGAAWSKIQSDPDLQLSHRRGTDLRDRFRNAFPDRYESAGFKARPRQRPKPPRSSSNGKGKAPDAIEANGELEDRRGTGLEGPNKGDSASLLMQSLLAGHLSPGWGTGDTPVTSSDQSPAPGSLALDPALNEGFSGTTLEQITEEFLAVAQGSGKEPAQGNGQEASHDMVRWEDMANNPIFDIDPSITGNSTAPHPQPEMGSKEPVSLSGISIGSNTGPSTTTENSGHDKTSVKRLSEEANPETIHKKRRIADELL</sequence>
<name>A0A292PQS4_9PEZI</name>
<feature type="compositionally biased region" description="Basic and acidic residues" evidence="2">
    <location>
        <begin position="276"/>
        <end position="290"/>
    </location>
</feature>
<dbReference type="PROSITE" id="PS51294">
    <property type="entry name" value="HTH_MYB"/>
    <property type="match status" value="1"/>
</dbReference>
<dbReference type="PROSITE" id="PS50090">
    <property type="entry name" value="MYB_LIKE"/>
    <property type="match status" value="1"/>
</dbReference>
<dbReference type="InterPro" id="IPR001005">
    <property type="entry name" value="SANT/Myb"/>
</dbReference>
<dbReference type="SUPFAM" id="SSF46689">
    <property type="entry name" value="Homeodomain-like"/>
    <property type="match status" value="2"/>
</dbReference>
<dbReference type="PANTHER" id="PTHR46734:SF1">
    <property type="entry name" value="TELOMERIC REPEAT-BINDING FACTOR 1"/>
    <property type="match status" value="1"/>
</dbReference>
<feature type="region of interest" description="Disordered" evidence="2">
    <location>
        <begin position="351"/>
        <end position="420"/>
    </location>
</feature>
<feature type="domain" description="HTH myb-type" evidence="4">
    <location>
        <begin position="182"/>
        <end position="241"/>
    </location>
</feature>
<dbReference type="Gene3D" id="1.10.10.60">
    <property type="entry name" value="Homeodomain-like"/>
    <property type="match status" value="2"/>
</dbReference>
<dbReference type="CDD" id="cd11660">
    <property type="entry name" value="SANT_TRF"/>
    <property type="match status" value="2"/>
</dbReference>
<gene>
    <name evidence="5" type="ORF">GSTUAT00007108001</name>
</gene>
<evidence type="ECO:0000259" key="3">
    <source>
        <dbReference type="PROSITE" id="PS50090"/>
    </source>
</evidence>
<protein>
    <recommendedName>
        <fullName evidence="7">Myb-like domain-containing protein</fullName>
    </recommendedName>
</protein>
<organism evidence="5 6">
    <name type="scientific">Tuber aestivum</name>
    <name type="common">summer truffle</name>
    <dbReference type="NCBI Taxonomy" id="59557"/>
    <lineage>
        <taxon>Eukaryota</taxon>
        <taxon>Fungi</taxon>
        <taxon>Dikarya</taxon>
        <taxon>Ascomycota</taxon>
        <taxon>Pezizomycotina</taxon>
        <taxon>Pezizomycetes</taxon>
        <taxon>Pezizales</taxon>
        <taxon>Tuberaceae</taxon>
        <taxon>Tuber</taxon>
    </lineage>
</organism>